<feature type="transmembrane region" description="Helical" evidence="1">
    <location>
        <begin position="202"/>
        <end position="223"/>
    </location>
</feature>
<gene>
    <name evidence="2" type="ORF">AHMF7616_01384</name>
</gene>
<keyword evidence="1" id="KW-1133">Transmembrane helix</keyword>
<dbReference type="EMBL" id="QASA01000001">
    <property type="protein sequence ID" value="RDC62790.1"/>
    <property type="molecule type" value="Genomic_DNA"/>
</dbReference>
<evidence type="ECO:0000256" key="1">
    <source>
        <dbReference type="SAM" id="Phobius"/>
    </source>
</evidence>
<evidence type="ECO:0000313" key="2">
    <source>
        <dbReference type="EMBL" id="RDC62790.1"/>
    </source>
</evidence>
<dbReference type="OrthoDB" id="5936019at2"/>
<feature type="transmembrane region" description="Helical" evidence="1">
    <location>
        <begin position="84"/>
        <end position="103"/>
    </location>
</feature>
<comment type="caution">
    <text evidence="2">The sequence shown here is derived from an EMBL/GenBank/DDBJ whole genome shotgun (WGS) entry which is preliminary data.</text>
</comment>
<proteinExistence type="predicted"/>
<feature type="transmembrane region" description="Helical" evidence="1">
    <location>
        <begin position="109"/>
        <end position="128"/>
    </location>
</feature>
<feature type="transmembrane region" description="Helical" evidence="1">
    <location>
        <begin position="140"/>
        <end position="160"/>
    </location>
</feature>
<dbReference type="Proteomes" id="UP000253919">
    <property type="component" value="Unassembled WGS sequence"/>
</dbReference>
<protein>
    <submittedName>
        <fullName evidence="2">Uncharacterized protein</fullName>
    </submittedName>
</protein>
<reference evidence="2 3" key="1">
    <citation type="submission" date="2018-04" db="EMBL/GenBank/DDBJ databases">
        <title>Adhaeribacter sp. HMF7616 genome sequencing and assembly.</title>
        <authorList>
            <person name="Kang H."/>
            <person name="Kang J."/>
            <person name="Cha I."/>
            <person name="Kim H."/>
            <person name="Joh K."/>
        </authorList>
    </citation>
    <scope>NUCLEOTIDE SEQUENCE [LARGE SCALE GENOMIC DNA]</scope>
    <source>
        <strain evidence="2 3">HMF7616</strain>
    </source>
</reference>
<dbReference type="RefSeq" id="WP_115372187.1">
    <property type="nucleotide sequence ID" value="NZ_QASA01000001.1"/>
</dbReference>
<evidence type="ECO:0000313" key="3">
    <source>
        <dbReference type="Proteomes" id="UP000253919"/>
    </source>
</evidence>
<name>A0A369QEQ6_9BACT</name>
<sequence length="302" mass="34810">MNQYLLGFRINENDIIIEPNKPDKKRIKISTYFSRTNELVEWLASQYPNLDSLNAAQEELEIVFDQSLGKTPKQREERFSKARGTAKIINWIGGIVGIWTWFWTNPYEFAIIASIAVPIIAIIALKLSKGLIKIDERNNSAYPTICYGFIIPSLGLFMRTLLDFNIFNYDKVWISTSAITIIIMVVLLVSNKEFKIKRVNDWIAVISLSLITFAYGFGVIIILNCLYDKSEPELFNPKVLEKRISAGSSTDYYLQLTAWGQQKEEEEVSVSKEFYNQVNKNDVVKLYFKKGLLEIPWFTLGR</sequence>
<accession>A0A369QEQ6</accession>
<keyword evidence="3" id="KW-1185">Reference proteome</keyword>
<feature type="transmembrane region" description="Helical" evidence="1">
    <location>
        <begin position="172"/>
        <end position="190"/>
    </location>
</feature>
<keyword evidence="1" id="KW-0472">Membrane</keyword>
<dbReference type="AlphaFoldDB" id="A0A369QEQ6"/>
<organism evidence="2 3">
    <name type="scientific">Adhaeribacter pallidiroseus</name>
    <dbReference type="NCBI Taxonomy" id="2072847"/>
    <lineage>
        <taxon>Bacteria</taxon>
        <taxon>Pseudomonadati</taxon>
        <taxon>Bacteroidota</taxon>
        <taxon>Cytophagia</taxon>
        <taxon>Cytophagales</taxon>
        <taxon>Hymenobacteraceae</taxon>
        <taxon>Adhaeribacter</taxon>
    </lineage>
</organism>
<keyword evidence="1" id="KW-0812">Transmembrane</keyword>